<dbReference type="OrthoDB" id="6626600at2759"/>
<reference evidence="3" key="2">
    <citation type="submission" date="2022-10" db="EMBL/GenBank/DDBJ databases">
        <authorList>
            <consortium name="ENA_rothamsted_submissions"/>
            <consortium name="culmorum"/>
            <person name="King R."/>
        </authorList>
    </citation>
    <scope>NUCLEOTIDE SEQUENCE</scope>
</reference>
<dbReference type="GO" id="GO:0005634">
    <property type="term" value="C:nucleus"/>
    <property type="evidence" value="ECO:0007669"/>
    <property type="project" value="UniProtKB-ARBA"/>
</dbReference>
<evidence type="ECO:0000313" key="4">
    <source>
        <dbReference type="Proteomes" id="UP001153714"/>
    </source>
</evidence>
<dbReference type="Pfam" id="PF07716">
    <property type="entry name" value="bZIP_2"/>
    <property type="match status" value="1"/>
</dbReference>
<feature type="region of interest" description="Disordered" evidence="1">
    <location>
        <begin position="19"/>
        <end position="45"/>
    </location>
</feature>
<organism evidence="3 4">
    <name type="scientific">Diatraea saccharalis</name>
    <name type="common">sugarcane borer</name>
    <dbReference type="NCBI Taxonomy" id="40085"/>
    <lineage>
        <taxon>Eukaryota</taxon>
        <taxon>Metazoa</taxon>
        <taxon>Ecdysozoa</taxon>
        <taxon>Arthropoda</taxon>
        <taxon>Hexapoda</taxon>
        <taxon>Insecta</taxon>
        <taxon>Pterygota</taxon>
        <taxon>Neoptera</taxon>
        <taxon>Endopterygota</taxon>
        <taxon>Lepidoptera</taxon>
        <taxon>Glossata</taxon>
        <taxon>Ditrysia</taxon>
        <taxon>Pyraloidea</taxon>
        <taxon>Crambidae</taxon>
        <taxon>Crambinae</taxon>
        <taxon>Diatraea</taxon>
    </lineage>
</organism>
<evidence type="ECO:0000313" key="3">
    <source>
        <dbReference type="EMBL" id="CAG9788218.1"/>
    </source>
</evidence>
<dbReference type="AlphaFoldDB" id="A0A9N9WD76"/>
<feature type="domain" description="BZIP" evidence="2">
    <location>
        <begin position="92"/>
        <end position="107"/>
    </location>
</feature>
<dbReference type="SUPFAM" id="SSF57959">
    <property type="entry name" value="Leucine zipper domain"/>
    <property type="match status" value="1"/>
</dbReference>
<accession>A0A9N9WD76</accession>
<dbReference type="InterPro" id="IPR004827">
    <property type="entry name" value="bZIP"/>
</dbReference>
<proteinExistence type="predicted"/>
<dbReference type="InterPro" id="IPR046347">
    <property type="entry name" value="bZIP_sf"/>
</dbReference>
<dbReference type="GO" id="GO:0003700">
    <property type="term" value="F:DNA-binding transcription factor activity"/>
    <property type="evidence" value="ECO:0007669"/>
    <property type="project" value="InterPro"/>
</dbReference>
<sequence length="142" mass="16094">MALWRPYLDDLHLDSSKTAEEKSASGGNASLCHEPLVPASPQKNSVSYVEASERKVVMTMVEKNTEKPVENARMRRMVRSTNPDASNEVYKKQREKNNLAAKQSRHRRRMKEIDLGLQVTNLKKEIAILKAALNARICSQCK</sequence>
<dbReference type="Proteomes" id="UP001153714">
    <property type="component" value="Chromosome 19"/>
</dbReference>
<protein>
    <recommendedName>
        <fullName evidence="2">BZIP domain-containing protein</fullName>
    </recommendedName>
</protein>
<evidence type="ECO:0000256" key="1">
    <source>
        <dbReference type="SAM" id="MobiDB-lite"/>
    </source>
</evidence>
<dbReference type="EMBL" id="OU893350">
    <property type="protein sequence ID" value="CAG9788218.1"/>
    <property type="molecule type" value="Genomic_DNA"/>
</dbReference>
<evidence type="ECO:0000259" key="2">
    <source>
        <dbReference type="PROSITE" id="PS00036"/>
    </source>
</evidence>
<keyword evidence="4" id="KW-1185">Reference proteome</keyword>
<name>A0A9N9WD76_9NEOP</name>
<dbReference type="Gene3D" id="1.20.5.170">
    <property type="match status" value="1"/>
</dbReference>
<reference evidence="3" key="1">
    <citation type="submission" date="2021-12" db="EMBL/GenBank/DDBJ databases">
        <authorList>
            <person name="King R."/>
        </authorList>
    </citation>
    <scope>NUCLEOTIDE SEQUENCE</scope>
</reference>
<dbReference type="PROSITE" id="PS00036">
    <property type="entry name" value="BZIP_BASIC"/>
    <property type="match status" value="1"/>
</dbReference>
<gene>
    <name evidence="3" type="ORF">DIATSA_LOCUS6040</name>
</gene>